<dbReference type="Pfam" id="PF00561">
    <property type="entry name" value="Abhydrolase_1"/>
    <property type="match status" value="1"/>
</dbReference>
<accession>A0A512E2Z5</accession>
<dbReference type="InterPro" id="IPR026968">
    <property type="entry name" value="PcaD/CatD"/>
</dbReference>
<sequence>MRHITTGDGTRIFYQFDGEEGRPVLLLSNSLGTTLEMWDPQIPDLASHYRVLRYDSRGHGRSDAPEGPYEIARLGRDAVDLLDALNIETVRFCGLSKGGMVGMWLGIHEPDRVERLVLANTSAYIGAPEVWNARIETVKRDGMAAIVPGVIERWFTPRFQKADPAAVDRIASMLRGIAPQGYVACCAAVRDMDQRAQIAAISAPTLVISGTHDGATPPAHAQLIAGEIAGAALVDLDAAHLSNIEQADLFTRNLVGFLTMGEISNG</sequence>
<evidence type="ECO:0000313" key="3">
    <source>
        <dbReference type="Proteomes" id="UP000321523"/>
    </source>
</evidence>
<dbReference type="Gene3D" id="3.40.50.1820">
    <property type="entry name" value="alpha/beta hydrolase"/>
    <property type="match status" value="1"/>
</dbReference>
<gene>
    <name evidence="2" type="primary">catD2</name>
    <name evidence="2" type="ORF">SAE02_72510</name>
</gene>
<dbReference type="OrthoDB" id="9801400at2"/>
<dbReference type="PANTHER" id="PTHR43433">
    <property type="entry name" value="HYDROLASE, ALPHA/BETA FOLD FAMILY PROTEIN"/>
    <property type="match status" value="1"/>
</dbReference>
<name>A0A512E2Z5_9PROT</name>
<dbReference type="PANTHER" id="PTHR43433:SF5">
    <property type="entry name" value="AB HYDROLASE-1 DOMAIN-CONTAINING PROTEIN"/>
    <property type="match status" value="1"/>
</dbReference>
<protein>
    <submittedName>
        <fullName evidence="2">3-oxoadipate enol-lactonase</fullName>
    </submittedName>
</protein>
<dbReference type="GO" id="GO:0047570">
    <property type="term" value="F:3-oxoadipate enol-lactonase activity"/>
    <property type="evidence" value="ECO:0007669"/>
    <property type="project" value="InterPro"/>
</dbReference>
<dbReference type="GO" id="GO:0042952">
    <property type="term" value="P:beta-ketoadipate pathway"/>
    <property type="evidence" value="ECO:0007669"/>
    <property type="project" value="InterPro"/>
</dbReference>
<dbReference type="SUPFAM" id="SSF53474">
    <property type="entry name" value="alpha/beta-Hydrolases"/>
    <property type="match status" value="1"/>
</dbReference>
<keyword evidence="3" id="KW-1185">Reference proteome</keyword>
<dbReference type="InterPro" id="IPR000073">
    <property type="entry name" value="AB_hydrolase_1"/>
</dbReference>
<comment type="caution">
    <text evidence="2">The sequence shown here is derived from an EMBL/GenBank/DDBJ whole genome shotgun (WGS) entry which is preliminary data.</text>
</comment>
<dbReference type="AlphaFoldDB" id="A0A512E2Z5"/>
<evidence type="ECO:0000313" key="2">
    <source>
        <dbReference type="EMBL" id="GEO43103.1"/>
    </source>
</evidence>
<dbReference type="EMBL" id="BJYZ01000062">
    <property type="protein sequence ID" value="GEO43103.1"/>
    <property type="molecule type" value="Genomic_DNA"/>
</dbReference>
<reference evidence="2 3" key="1">
    <citation type="submission" date="2019-07" db="EMBL/GenBank/DDBJ databases">
        <title>Whole genome shotgun sequence of Skermanella aerolata NBRC 106429.</title>
        <authorList>
            <person name="Hosoyama A."/>
            <person name="Uohara A."/>
            <person name="Ohji S."/>
            <person name="Ichikawa N."/>
        </authorList>
    </citation>
    <scope>NUCLEOTIDE SEQUENCE [LARGE SCALE GENOMIC DNA]</scope>
    <source>
        <strain evidence="2 3">NBRC 106429</strain>
    </source>
</reference>
<dbReference type="InterPro" id="IPR029058">
    <property type="entry name" value="AB_hydrolase_fold"/>
</dbReference>
<dbReference type="Proteomes" id="UP000321523">
    <property type="component" value="Unassembled WGS sequence"/>
</dbReference>
<dbReference type="RefSeq" id="WP_044436980.1">
    <property type="nucleotide sequence ID" value="NZ_BJYZ01000062.1"/>
</dbReference>
<organism evidence="2 3">
    <name type="scientific">Skermanella aerolata</name>
    <dbReference type="NCBI Taxonomy" id="393310"/>
    <lineage>
        <taxon>Bacteria</taxon>
        <taxon>Pseudomonadati</taxon>
        <taxon>Pseudomonadota</taxon>
        <taxon>Alphaproteobacteria</taxon>
        <taxon>Rhodospirillales</taxon>
        <taxon>Azospirillaceae</taxon>
        <taxon>Skermanella</taxon>
    </lineage>
</organism>
<evidence type="ECO:0000259" key="1">
    <source>
        <dbReference type="Pfam" id="PF00561"/>
    </source>
</evidence>
<dbReference type="InterPro" id="IPR050471">
    <property type="entry name" value="AB_hydrolase"/>
</dbReference>
<dbReference type="PRINTS" id="PR00111">
    <property type="entry name" value="ABHYDROLASE"/>
</dbReference>
<feature type="domain" description="AB hydrolase-1" evidence="1">
    <location>
        <begin position="23"/>
        <end position="126"/>
    </location>
</feature>
<proteinExistence type="predicted"/>
<dbReference type="NCBIfam" id="TIGR02427">
    <property type="entry name" value="protocat_pcaD"/>
    <property type="match status" value="1"/>
</dbReference>